<keyword evidence="1" id="KW-0732">Signal</keyword>
<accession>A0AAU7C808</accession>
<dbReference type="Pfam" id="PF10670">
    <property type="entry name" value="DUF4198"/>
    <property type="match status" value="1"/>
</dbReference>
<gene>
    <name evidence="2" type="ORF">V5E97_23245</name>
</gene>
<reference evidence="2" key="1">
    <citation type="submission" date="2024-05" db="EMBL/GenBank/DDBJ databases">
        <title>Planctomycetes of the genus Singulisphaera possess chitinolytic capabilities.</title>
        <authorList>
            <person name="Ivanova A."/>
        </authorList>
    </citation>
    <scope>NUCLEOTIDE SEQUENCE</scope>
    <source>
        <strain evidence="2">Ch08T</strain>
    </source>
</reference>
<dbReference type="AlphaFoldDB" id="A0AAU7C808"/>
<sequence>MNSIKRPLLLSLGLVLATALATQAHTLRVLVNRPVVEQGKKGTVYLSYGHLLPVDELIDAEALALLQLHTPTGSVKPLAMTGKSLHANEVIFDEPGLYQAATARKPLIYCTYTDASGKPAFARVPKSEFKLPEGGKFVLGAKGHQYSKALILCGETSSQAPAPLGHTLEIVVESQPGKQGYSADAPVKARVLFQGKPLAGVKVDAASTTLSPDGLPETAAETDSEGRVTLELPEPGTWILNVTYKRDSAPADRQAFDIESYVATFAIPIAEDK</sequence>
<proteinExistence type="predicted"/>
<dbReference type="InterPro" id="IPR019613">
    <property type="entry name" value="DUF4198"/>
</dbReference>
<evidence type="ECO:0000256" key="1">
    <source>
        <dbReference type="SAM" id="SignalP"/>
    </source>
</evidence>
<name>A0AAU7C808_9BACT</name>
<dbReference type="EMBL" id="CP155447">
    <property type="protein sequence ID" value="XBH01265.1"/>
    <property type="molecule type" value="Genomic_DNA"/>
</dbReference>
<protein>
    <submittedName>
        <fullName evidence="2">DUF4198 domain-containing protein</fullName>
    </submittedName>
</protein>
<feature type="signal peptide" evidence="1">
    <location>
        <begin position="1"/>
        <end position="24"/>
    </location>
</feature>
<feature type="chain" id="PRO_5043694558" evidence="1">
    <location>
        <begin position="25"/>
        <end position="273"/>
    </location>
</feature>
<dbReference type="RefSeq" id="WP_406693960.1">
    <property type="nucleotide sequence ID" value="NZ_CP155447.1"/>
</dbReference>
<evidence type="ECO:0000313" key="2">
    <source>
        <dbReference type="EMBL" id="XBH01265.1"/>
    </source>
</evidence>
<organism evidence="2">
    <name type="scientific">Singulisphaera sp. Ch08</name>
    <dbReference type="NCBI Taxonomy" id="3120278"/>
    <lineage>
        <taxon>Bacteria</taxon>
        <taxon>Pseudomonadati</taxon>
        <taxon>Planctomycetota</taxon>
        <taxon>Planctomycetia</taxon>
        <taxon>Isosphaerales</taxon>
        <taxon>Isosphaeraceae</taxon>
        <taxon>Singulisphaera</taxon>
    </lineage>
</organism>